<name>A8LLD6_DINSH</name>
<accession>A8LLD6</accession>
<gene>
    <name evidence="1" type="ordered locus">Dshi_0197</name>
</gene>
<dbReference type="OrthoDB" id="7874911at2"/>
<reference evidence="2" key="1">
    <citation type="journal article" date="2010" name="ISME J.">
        <title>The complete genome sequence of the algal symbiont Dinoroseobacter shibae: a hitchhiker's guide to life in the sea.</title>
        <authorList>
            <person name="Wagner-Dobler I."/>
            <person name="Ballhausen B."/>
            <person name="Berger M."/>
            <person name="Brinkhoff T."/>
            <person name="Buchholz I."/>
            <person name="Bunk B."/>
            <person name="Cypionka H."/>
            <person name="Daniel R."/>
            <person name="Drepper T."/>
            <person name="Gerdts G."/>
            <person name="Hahnke S."/>
            <person name="Han C."/>
            <person name="Jahn D."/>
            <person name="Kalhoefer D."/>
            <person name="Kiss H."/>
            <person name="Klenk H.P."/>
            <person name="Kyrpides N."/>
            <person name="Liebl W."/>
            <person name="Liesegang H."/>
            <person name="Meincke L."/>
            <person name="Pati A."/>
            <person name="Petersen J."/>
            <person name="Piekarski T."/>
            <person name="Pommerenke C."/>
            <person name="Pradella S."/>
            <person name="Pukall R."/>
            <person name="Rabus R."/>
            <person name="Stackebrandt E."/>
            <person name="Thole S."/>
            <person name="Thompson L."/>
            <person name="Tielen P."/>
            <person name="Tomasch J."/>
            <person name="von Jan M."/>
            <person name="Wanphrut N."/>
            <person name="Wichels A."/>
            <person name="Zech H."/>
            <person name="Simon M."/>
        </authorList>
    </citation>
    <scope>NUCLEOTIDE SEQUENCE [LARGE SCALE GENOMIC DNA]</scope>
    <source>
        <strain evidence="2">DSM 16493 / NCIMB 14021 / DFL 12</strain>
    </source>
</reference>
<evidence type="ECO:0000313" key="2">
    <source>
        <dbReference type="Proteomes" id="UP000006833"/>
    </source>
</evidence>
<dbReference type="RefSeq" id="WP_012176879.1">
    <property type="nucleotide sequence ID" value="NC_009952.1"/>
</dbReference>
<dbReference type="HOGENOM" id="CLU_1254294_0_0_5"/>
<dbReference type="Proteomes" id="UP000006833">
    <property type="component" value="Chromosome"/>
</dbReference>
<sequence length="220" mass="22806">MSWLRVIAGLFSRTVLALLLVASMSLTVLSLTVSGVQVALSGALSAAGMTTIAAREAAAAQTRRTAAKRVAQQTSERVTRRVTRAAARNSSSVVAEAVPFLGVAVIAGALAYDIKDTCDTARDMAGLEAAASTDGDPQAAFDAAVAAFDCADLIPEVETLPDRATIWNAMSEAPQQAWESATGYYEGLPDWDPSVPLGWMQGKLGDLYGWISGGAPAGAE</sequence>
<dbReference type="STRING" id="398580.Dshi_0197"/>
<protein>
    <submittedName>
        <fullName evidence="1">Uncharacterized protein</fullName>
    </submittedName>
</protein>
<dbReference type="KEGG" id="dsh:Dshi_0197"/>
<evidence type="ECO:0000313" key="1">
    <source>
        <dbReference type="EMBL" id="ABV91946.1"/>
    </source>
</evidence>
<organism evidence="1 2">
    <name type="scientific">Dinoroseobacter shibae (strain DSM 16493 / NCIMB 14021 / DFL 12)</name>
    <dbReference type="NCBI Taxonomy" id="398580"/>
    <lineage>
        <taxon>Bacteria</taxon>
        <taxon>Pseudomonadati</taxon>
        <taxon>Pseudomonadota</taxon>
        <taxon>Alphaproteobacteria</taxon>
        <taxon>Rhodobacterales</taxon>
        <taxon>Roseobacteraceae</taxon>
        <taxon>Dinoroseobacter</taxon>
    </lineage>
</organism>
<dbReference type="AlphaFoldDB" id="A8LLD6"/>
<keyword evidence="2" id="KW-1185">Reference proteome</keyword>
<dbReference type="EMBL" id="CP000830">
    <property type="protein sequence ID" value="ABV91946.1"/>
    <property type="molecule type" value="Genomic_DNA"/>
</dbReference>
<proteinExistence type="predicted"/>